<dbReference type="PROSITE" id="PS00676">
    <property type="entry name" value="SIGMA54_INTERACT_2"/>
    <property type="match status" value="1"/>
</dbReference>
<evidence type="ECO:0000256" key="7">
    <source>
        <dbReference type="PROSITE-ProRule" id="PRU00169"/>
    </source>
</evidence>
<dbReference type="PROSITE" id="PS50110">
    <property type="entry name" value="RESPONSE_REGULATORY"/>
    <property type="match status" value="1"/>
</dbReference>
<dbReference type="SMART" id="SM00382">
    <property type="entry name" value="AAA"/>
    <property type="match status" value="1"/>
</dbReference>
<evidence type="ECO:0000256" key="3">
    <source>
        <dbReference type="ARBA" id="ARBA00023015"/>
    </source>
</evidence>
<dbReference type="InterPro" id="IPR027417">
    <property type="entry name" value="P-loop_NTPase"/>
</dbReference>
<dbReference type="Pfam" id="PF00158">
    <property type="entry name" value="Sigma54_activat"/>
    <property type="match status" value="1"/>
</dbReference>
<dbReference type="InterPro" id="IPR025944">
    <property type="entry name" value="Sigma_54_int_dom_CS"/>
</dbReference>
<dbReference type="InterPro" id="IPR025662">
    <property type="entry name" value="Sigma_54_int_dom_ATP-bd_1"/>
</dbReference>
<comment type="caution">
    <text evidence="10">The sequence shown here is derived from an EMBL/GenBank/DDBJ whole genome shotgun (WGS) entry which is preliminary data.</text>
</comment>
<dbReference type="Pfam" id="PF00072">
    <property type="entry name" value="Response_reg"/>
    <property type="match status" value="1"/>
</dbReference>
<dbReference type="PROSITE" id="PS00675">
    <property type="entry name" value="SIGMA54_INTERACT_1"/>
    <property type="match status" value="1"/>
</dbReference>
<organism evidence="10">
    <name type="scientific">candidate division WOR-3 bacterium</name>
    <dbReference type="NCBI Taxonomy" id="2052148"/>
    <lineage>
        <taxon>Bacteria</taxon>
        <taxon>Bacteria division WOR-3</taxon>
    </lineage>
</organism>
<reference evidence="10" key="1">
    <citation type="journal article" date="2020" name="mSystems">
        <title>Genome- and Community-Level Interaction Insights into Carbon Utilization and Element Cycling Functions of Hydrothermarchaeota in Hydrothermal Sediment.</title>
        <authorList>
            <person name="Zhou Z."/>
            <person name="Liu Y."/>
            <person name="Xu W."/>
            <person name="Pan J."/>
            <person name="Luo Z.H."/>
            <person name="Li M."/>
        </authorList>
    </citation>
    <scope>NUCLEOTIDE SEQUENCE [LARGE SCALE GENOMIC DNA]</scope>
    <source>
        <strain evidence="10">SpSt-783</strain>
    </source>
</reference>
<dbReference type="Pfam" id="PF25601">
    <property type="entry name" value="AAA_lid_14"/>
    <property type="match status" value="1"/>
</dbReference>
<dbReference type="PANTHER" id="PTHR32071:SF119">
    <property type="entry name" value="SIGMA L-DEPENDENT TRANSCRIPTIONAL REGULATOR YPLP-RELATED"/>
    <property type="match status" value="1"/>
</dbReference>
<dbReference type="EMBL" id="DTHJ01000017">
    <property type="protein sequence ID" value="HHS62140.1"/>
    <property type="molecule type" value="Genomic_DNA"/>
</dbReference>
<keyword evidence="7" id="KW-0597">Phosphoprotein</keyword>
<dbReference type="GO" id="GO:0043565">
    <property type="term" value="F:sequence-specific DNA binding"/>
    <property type="evidence" value="ECO:0007669"/>
    <property type="project" value="InterPro"/>
</dbReference>
<dbReference type="CDD" id="cd00009">
    <property type="entry name" value="AAA"/>
    <property type="match status" value="1"/>
</dbReference>
<dbReference type="SUPFAM" id="SSF46689">
    <property type="entry name" value="Homeodomain-like"/>
    <property type="match status" value="1"/>
</dbReference>
<evidence type="ECO:0000256" key="2">
    <source>
        <dbReference type="ARBA" id="ARBA00022840"/>
    </source>
</evidence>
<dbReference type="InterPro" id="IPR002078">
    <property type="entry name" value="Sigma_54_int"/>
</dbReference>
<evidence type="ECO:0000256" key="4">
    <source>
        <dbReference type="ARBA" id="ARBA00023125"/>
    </source>
</evidence>
<dbReference type="FunFam" id="3.40.50.300:FF:000006">
    <property type="entry name" value="DNA-binding transcriptional regulator NtrC"/>
    <property type="match status" value="1"/>
</dbReference>
<feature type="domain" description="Sigma-54 factor interaction" evidence="8">
    <location>
        <begin position="144"/>
        <end position="373"/>
    </location>
</feature>
<dbReference type="InterPro" id="IPR009057">
    <property type="entry name" value="Homeodomain-like_sf"/>
</dbReference>
<evidence type="ECO:0000256" key="5">
    <source>
        <dbReference type="ARBA" id="ARBA00023159"/>
    </source>
</evidence>
<evidence type="ECO:0000256" key="1">
    <source>
        <dbReference type="ARBA" id="ARBA00022741"/>
    </source>
</evidence>
<dbReference type="Gene3D" id="3.40.50.300">
    <property type="entry name" value="P-loop containing nucleotide triphosphate hydrolases"/>
    <property type="match status" value="1"/>
</dbReference>
<dbReference type="AlphaFoldDB" id="A0A7C6EFU4"/>
<keyword evidence="1" id="KW-0547">Nucleotide-binding</keyword>
<dbReference type="PROSITE" id="PS50045">
    <property type="entry name" value="SIGMA54_INTERACT_4"/>
    <property type="match status" value="1"/>
</dbReference>
<evidence type="ECO:0000256" key="6">
    <source>
        <dbReference type="ARBA" id="ARBA00023163"/>
    </source>
</evidence>
<dbReference type="SMART" id="SM00448">
    <property type="entry name" value="REC"/>
    <property type="match status" value="1"/>
</dbReference>
<keyword evidence="2" id="KW-0067">ATP-binding</keyword>
<dbReference type="PROSITE" id="PS00688">
    <property type="entry name" value="SIGMA54_INTERACT_3"/>
    <property type="match status" value="1"/>
</dbReference>
<keyword evidence="5" id="KW-0010">Activator</keyword>
<sequence>MYPILIVDDDESIRSFLLALFEAESYTVFTAINGEQAWKSFTENTPMIVILDQRLPDIKGIDLLKRMKEYDPDANIIIITGYGEIKDAVRAMEFGAVNYLLKPLDAQELRIIVKQIQQNLSIKKERDLYRDKLQVLCRGKLTPLVYKSKKMEEILNQVKEVAKTNSTVLLEGESGTGKGLFALYIHQISNRSEGPFIDIDCTTIPENLLESELFGYEPGAFTDAKKRKEGLIELAHKGTLFLDEISSMPMLLQGKLLKVIENRAFRKLGGKKEIAVDVRIIVATNTNLEEMVNNGTFRKDLFFRINTFPIKLPPLRERKEDITPLAEHFLKEIVKEYHKEIEGITPEAFEILKDYDWPGNVRELRNTIEKAIIVARGKFIKPEDINLRMGEPIKMEEKLSLNFKEAMENLEMELVKRALAQTQGNQTQAAEILGVSRNFLIRLMKKHKINPFEFKV</sequence>
<dbReference type="GO" id="GO:0005524">
    <property type="term" value="F:ATP binding"/>
    <property type="evidence" value="ECO:0007669"/>
    <property type="project" value="UniProtKB-KW"/>
</dbReference>
<proteinExistence type="predicted"/>
<dbReference type="Gene3D" id="1.10.8.60">
    <property type="match status" value="1"/>
</dbReference>
<evidence type="ECO:0000259" key="9">
    <source>
        <dbReference type="PROSITE" id="PS50110"/>
    </source>
</evidence>
<dbReference type="GO" id="GO:0000160">
    <property type="term" value="P:phosphorelay signal transduction system"/>
    <property type="evidence" value="ECO:0007669"/>
    <property type="project" value="InterPro"/>
</dbReference>
<dbReference type="PRINTS" id="PR01590">
    <property type="entry name" value="HTHFIS"/>
</dbReference>
<keyword evidence="6" id="KW-0804">Transcription</keyword>
<dbReference type="SUPFAM" id="SSF52540">
    <property type="entry name" value="P-loop containing nucleoside triphosphate hydrolases"/>
    <property type="match status" value="1"/>
</dbReference>
<keyword evidence="4" id="KW-0238">DNA-binding</keyword>
<dbReference type="GO" id="GO:0006355">
    <property type="term" value="P:regulation of DNA-templated transcription"/>
    <property type="evidence" value="ECO:0007669"/>
    <property type="project" value="InterPro"/>
</dbReference>
<evidence type="ECO:0000313" key="10">
    <source>
        <dbReference type="EMBL" id="HHS62140.1"/>
    </source>
</evidence>
<feature type="domain" description="Response regulatory" evidence="9">
    <location>
        <begin position="3"/>
        <end position="117"/>
    </location>
</feature>
<dbReference type="Gene3D" id="1.10.10.60">
    <property type="entry name" value="Homeodomain-like"/>
    <property type="match status" value="1"/>
</dbReference>
<evidence type="ECO:0000259" key="8">
    <source>
        <dbReference type="PROSITE" id="PS50045"/>
    </source>
</evidence>
<dbReference type="Gene3D" id="3.40.50.2300">
    <property type="match status" value="1"/>
</dbReference>
<keyword evidence="3" id="KW-0805">Transcription regulation</keyword>
<dbReference type="SUPFAM" id="SSF52172">
    <property type="entry name" value="CheY-like"/>
    <property type="match status" value="1"/>
</dbReference>
<dbReference type="Pfam" id="PF02954">
    <property type="entry name" value="HTH_8"/>
    <property type="match status" value="1"/>
</dbReference>
<dbReference type="FunFam" id="1.10.8.60:FF:000014">
    <property type="entry name" value="DNA-binding transcriptional regulator NtrC"/>
    <property type="match status" value="1"/>
</dbReference>
<dbReference type="InterPro" id="IPR001789">
    <property type="entry name" value="Sig_transdc_resp-reg_receiver"/>
</dbReference>
<gene>
    <name evidence="10" type="ORF">ENV70_00790</name>
</gene>
<dbReference type="InterPro" id="IPR002197">
    <property type="entry name" value="HTH_Fis"/>
</dbReference>
<dbReference type="InterPro" id="IPR058031">
    <property type="entry name" value="AAA_lid_NorR"/>
</dbReference>
<name>A0A7C6EFU4_UNCW3</name>
<dbReference type="InterPro" id="IPR011006">
    <property type="entry name" value="CheY-like_superfamily"/>
</dbReference>
<dbReference type="PANTHER" id="PTHR32071">
    <property type="entry name" value="TRANSCRIPTIONAL REGULATORY PROTEIN"/>
    <property type="match status" value="1"/>
</dbReference>
<protein>
    <submittedName>
        <fullName evidence="10">Sigma-54-dependent Fis family transcriptional regulator</fullName>
    </submittedName>
</protein>
<dbReference type="InterPro" id="IPR025943">
    <property type="entry name" value="Sigma_54_int_dom_ATP-bd_2"/>
</dbReference>
<dbReference type="InterPro" id="IPR003593">
    <property type="entry name" value="AAA+_ATPase"/>
</dbReference>
<feature type="modified residue" description="4-aspartylphosphate" evidence="7">
    <location>
        <position position="52"/>
    </location>
</feature>
<accession>A0A7C6EFU4</accession>